<organism evidence="3 4">
    <name type="scientific">Paracoccus alkanivorans</name>
    <dbReference type="NCBI Taxonomy" id="2116655"/>
    <lineage>
        <taxon>Bacteria</taxon>
        <taxon>Pseudomonadati</taxon>
        <taxon>Pseudomonadota</taxon>
        <taxon>Alphaproteobacteria</taxon>
        <taxon>Rhodobacterales</taxon>
        <taxon>Paracoccaceae</taxon>
        <taxon>Paracoccus</taxon>
    </lineage>
</organism>
<proteinExistence type="predicted"/>
<dbReference type="InterPro" id="IPR010657">
    <property type="entry name" value="ImpA_N"/>
</dbReference>
<dbReference type="EMBL" id="QOKZ01000003">
    <property type="protein sequence ID" value="RMC35430.1"/>
    <property type="molecule type" value="Genomic_DNA"/>
</dbReference>
<name>A0A3M0MIG7_9RHOB</name>
<evidence type="ECO:0000313" key="4">
    <source>
        <dbReference type="Proteomes" id="UP000273516"/>
    </source>
</evidence>
<dbReference type="InterPro" id="IPR017740">
    <property type="entry name" value="TssA-like"/>
</dbReference>
<gene>
    <name evidence="3" type="ORF">C9E81_09350</name>
</gene>
<accession>A0A3M0MIG7</accession>
<protein>
    <recommendedName>
        <fullName evidence="2">ImpA N-terminal domain-containing protein</fullName>
    </recommendedName>
</protein>
<evidence type="ECO:0000259" key="2">
    <source>
        <dbReference type="Pfam" id="PF06812"/>
    </source>
</evidence>
<sequence>MATVNLLDPVSEDSPCGPDLEREDDPEFVEYYFDAEARLPERYFTPGAAEDGSDDRLFDPRSIDLAKEKAVIDRLLVRSRDLRLVGLLARFQILAGRLGDFTDTVEDMAAMMGQWPEEVHPQVNHGGGERRAAIEALNSQPMVVMPLLHLSLVPNGEVTLRRHMVAGGKAEARRSEGDIVGSDLLGPLRSEANQRAVANVNDQLTRIADALHRIGGLAASHPVRAFSPDLGAVRAAIADMQTMIASARPDLRPWSASAATAVVEDAGTKHTAIAAEVSAGQVSAPPKTSAGAIPTIPNRATAAAALEGAKAWLGRHEPSSPALVLVTQARLLVGAPLVEAIEVLMPAQAGNVVLRIGQGSSFSLPMARLKELTASGLDQNDQAAGQAAALPAISRRGDLIGHLLGVEGYFAVQEPASPIPLLLVKAREMLEKRFDAIVTELLVAVTQDG</sequence>
<dbReference type="PANTHER" id="PTHR37951:SF1">
    <property type="entry name" value="TYPE VI SECRETION SYSTEM COMPONENT TSSA1"/>
    <property type="match status" value="1"/>
</dbReference>
<dbReference type="RefSeq" id="WP_122112053.1">
    <property type="nucleotide sequence ID" value="NZ_QOKZ01000003.1"/>
</dbReference>
<reference evidence="3 4" key="1">
    <citation type="submission" date="2018-07" db="EMBL/GenBank/DDBJ databases">
        <authorList>
            <person name="Zhang Y."/>
            <person name="Wang L."/>
            <person name="Ma S."/>
        </authorList>
    </citation>
    <scope>NUCLEOTIDE SEQUENCE [LARGE SCALE GENOMIC DNA]</scope>
    <source>
        <strain evidence="3 4">4-2</strain>
    </source>
</reference>
<evidence type="ECO:0000256" key="1">
    <source>
        <dbReference type="SAM" id="MobiDB-lite"/>
    </source>
</evidence>
<dbReference type="Proteomes" id="UP000273516">
    <property type="component" value="Unassembled WGS sequence"/>
</dbReference>
<dbReference type="PANTHER" id="PTHR37951">
    <property type="entry name" value="CYTOPLASMIC PROTEIN-RELATED"/>
    <property type="match status" value="1"/>
</dbReference>
<feature type="domain" description="ImpA N-terminal" evidence="2">
    <location>
        <begin position="7"/>
        <end position="138"/>
    </location>
</feature>
<dbReference type="AlphaFoldDB" id="A0A3M0MIG7"/>
<feature type="region of interest" description="Disordered" evidence="1">
    <location>
        <begin position="1"/>
        <end position="23"/>
    </location>
</feature>
<dbReference type="OrthoDB" id="9771118at2"/>
<dbReference type="Pfam" id="PF06812">
    <property type="entry name" value="ImpA_N"/>
    <property type="match status" value="1"/>
</dbReference>
<evidence type="ECO:0000313" key="3">
    <source>
        <dbReference type="EMBL" id="RMC35430.1"/>
    </source>
</evidence>
<keyword evidence="4" id="KW-1185">Reference proteome</keyword>
<comment type="caution">
    <text evidence="3">The sequence shown here is derived from an EMBL/GenBank/DDBJ whole genome shotgun (WGS) entry which is preliminary data.</text>
</comment>